<dbReference type="EMBL" id="CCYA01000269">
    <property type="protein sequence ID" value="CEH18064.1"/>
    <property type="molecule type" value="Genomic_DNA"/>
</dbReference>
<protein>
    <submittedName>
        <fullName evidence="1">Uncharacterized protein</fullName>
    </submittedName>
</protein>
<dbReference type="AlphaFoldDB" id="A0A0P1BPD7"/>
<organism evidence="1 2">
    <name type="scientific">Ceraceosorus bombacis</name>
    <dbReference type="NCBI Taxonomy" id="401625"/>
    <lineage>
        <taxon>Eukaryota</taxon>
        <taxon>Fungi</taxon>
        <taxon>Dikarya</taxon>
        <taxon>Basidiomycota</taxon>
        <taxon>Ustilaginomycotina</taxon>
        <taxon>Exobasidiomycetes</taxon>
        <taxon>Ceraceosorales</taxon>
        <taxon>Ceraceosoraceae</taxon>
        <taxon>Ceraceosorus</taxon>
    </lineage>
</organism>
<dbReference type="Proteomes" id="UP000054845">
    <property type="component" value="Unassembled WGS sequence"/>
</dbReference>
<proteinExistence type="predicted"/>
<sequence length="130" mass="14540">MKPRHGAFFHRRCLDKHGAKAESRVNVAYSFKKRRQASDRDLPTVKLYREQLPPTLGRWRPIVAFAARHSLHDVESNREPIVSACSGALMSIASGLAGTFFGEGVGHIDCTALIAMDSPVQRHLRHRTLP</sequence>
<evidence type="ECO:0000313" key="1">
    <source>
        <dbReference type="EMBL" id="CEH18064.1"/>
    </source>
</evidence>
<accession>A0A0P1BPD7</accession>
<reference evidence="1 2" key="1">
    <citation type="submission" date="2014-09" db="EMBL/GenBank/DDBJ databases">
        <authorList>
            <person name="Magalhaes I.L.F."/>
            <person name="Oliveira U."/>
            <person name="Santos F.R."/>
            <person name="Vidigal T.H.D.A."/>
            <person name="Brescovit A.D."/>
            <person name="Santos A.J."/>
        </authorList>
    </citation>
    <scope>NUCLEOTIDE SEQUENCE [LARGE SCALE GENOMIC DNA]</scope>
</reference>
<keyword evidence="2" id="KW-1185">Reference proteome</keyword>
<name>A0A0P1BPD7_9BASI</name>
<evidence type="ECO:0000313" key="2">
    <source>
        <dbReference type="Proteomes" id="UP000054845"/>
    </source>
</evidence>